<dbReference type="SUPFAM" id="SSF51905">
    <property type="entry name" value="FAD/NAD(P)-binding domain"/>
    <property type="match status" value="1"/>
</dbReference>
<keyword evidence="4" id="KW-1185">Reference proteome</keyword>
<accession>A0A6A6NRN6</accession>
<feature type="compositionally biased region" description="Pro residues" evidence="1">
    <location>
        <begin position="14"/>
        <end position="24"/>
    </location>
</feature>
<organism evidence="3 4">
    <name type="scientific">Lineolata rhizophorae</name>
    <dbReference type="NCBI Taxonomy" id="578093"/>
    <lineage>
        <taxon>Eukaryota</taxon>
        <taxon>Fungi</taxon>
        <taxon>Dikarya</taxon>
        <taxon>Ascomycota</taxon>
        <taxon>Pezizomycotina</taxon>
        <taxon>Dothideomycetes</taxon>
        <taxon>Dothideomycetes incertae sedis</taxon>
        <taxon>Lineolatales</taxon>
        <taxon>Lineolataceae</taxon>
        <taxon>Lineolata</taxon>
    </lineage>
</organism>
<evidence type="ECO:0000313" key="3">
    <source>
        <dbReference type="EMBL" id="KAF2454094.1"/>
    </source>
</evidence>
<evidence type="ECO:0000256" key="1">
    <source>
        <dbReference type="SAM" id="MobiDB-lite"/>
    </source>
</evidence>
<dbReference type="OrthoDB" id="429143at2759"/>
<dbReference type="EMBL" id="MU001693">
    <property type="protein sequence ID" value="KAF2454094.1"/>
    <property type="molecule type" value="Genomic_DNA"/>
</dbReference>
<dbReference type="Gene3D" id="3.50.50.60">
    <property type="entry name" value="FAD/NAD(P)-binding domain"/>
    <property type="match status" value="1"/>
</dbReference>
<feature type="compositionally biased region" description="Low complexity" evidence="1">
    <location>
        <begin position="1"/>
        <end position="13"/>
    </location>
</feature>
<dbReference type="PANTHER" id="PTHR13847">
    <property type="entry name" value="SARCOSINE DEHYDROGENASE-RELATED"/>
    <property type="match status" value="1"/>
</dbReference>
<feature type="domain" description="FAD dependent oxidoreductase" evidence="2">
    <location>
        <begin position="52"/>
        <end position="460"/>
    </location>
</feature>
<reference evidence="3" key="1">
    <citation type="journal article" date="2020" name="Stud. Mycol.">
        <title>101 Dothideomycetes genomes: a test case for predicting lifestyles and emergence of pathogens.</title>
        <authorList>
            <person name="Haridas S."/>
            <person name="Albert R."/>
            <person name="Binder M."/>
            <person name="Bloem J."/>
            <person name="Labutti K."/>
            <person name="Salamov A."/>
            <person name="Andreopoulos B."/>
            <person name="Baker S."/>
            <person name="Barry K."/>
            <person name="Bills G."/>
            <person name="Bluhm B."/>
            <person name="Cannon C."/>
            <person name="Castanera R."/>
            <person name="Culley D."/>
            <person name="Daum C."/>
            <person name="Ezra D."/>
            <person name="Gonzalez J."/>
            <person name="Henrissat B."/>
            <person name="Kuo A."/>
            <person name="Liang C."/>
            <person name="Lipzen A."/>
            <person name="Lutzoni F."/>
            <person name="Magnuson J."/>
            <person name="Mondo S."/>
            <person name="Nolan M."/>
            <person name="Ohm R."/>
            <person name="Pangilinan J."/>
            <person name="Park H.-J."/>
            <person name="Ramirez L."/>
            <person name="Alfaro M."/>
            <person name="Sun H."/>
            <person name="Tritt A."/>
            <person name="Yoshinaga Y."/>
            <person name="Zwiers L.-H."/>
            <person name="Turgeon B."/>
            <person name="Goodwin S."/>
            <person name="Spatafora J."/>
            <person name="Crous P."/>
            <person name="Grigoriev I."/>
        </authorList>
    </citation>
    <scope>NUCLEOTIDE SEQUENCE</scope>
    <source>
        <strain evidence="3">ATCC 16933</strain>
    </source>
</reference>
<feature type="region of interest" description="Disordered" evidence="1">
    <location>
        <begin position="1"/>
        <end position="24"/>
    </location>
</feature>
<dbReference type="InterPro" id="IPR036188">
    <property type="entry name" value="FAD/NAD-bd_sf"/>
</dbReference>
<proteinExistence type="predicted"/>
<dbReference type="GO" id="GO:0005737">
    <property type="term" value="C:cytoplasm"/>
    <property type="evidence" value="ECO:0007669"/>
    <property type="project" value="TreeGrafter"/>
</dbReference>
<dbReference type="AlphaFoldDB" id="A0A6A6NRN6"/>
<protein>
    <submittedName>
        <fullName evidence="3">FAD dependent oxidoreductase-domain-containing protein</fullName>
    </submittedName>
</protein>
<dbReference type="Proteomes" id="UP000799766">
    <property type="component" value="Unassembled WGS sequence"/>
</dbReference>
<gene>
    <name evidence="3" type="ORF">BDY21DRAFT_292016</name>
</gene>
<dbReference type="Gene3D" id="3.30.9.10">
    <property type="entry name" value="D-Amino Acid Oxidase, subunit A, domain 2"/>
    <property type="match status" value="1"/>
</dbReference>
<evidence type="ECO:0000259" key="2">
    <source>
        <dbReference type="Pfam" id="PF01266"/>
    </source>
</evidence>
<name>A0A6A6NRN6_9PEZI</name>
<dbReference type="InterPro" id="IPR006076">
    <property type="entry name" value="FAD-dep_OxRdtase"/>
</dbReference>
<dbReference type="PANTHER" id="PTHR13847:SF129">
    <property type="entry name" value="FAD DEPENDENT OXIDOREDUCTASE"/>
    <property type="match status" value="1"/>
</dbReference>
<evidence type="ECO:0000313" key="4">
    <source>
        <dbReference type="Proteomes" id="UP000799766"/>
    </source>
</evidence>
<sequence>MSTARPPESSSFPPSTPSSLPVPNPTSSFWLSDLSNVLRGHRTTPDLPQTADVVIIGTGITGASAARFLTSDPRFASLFPSASSASSFSANLSRHACVLQLEAREACSGATGRNGGHLQTPLLPTAREPAVGAFELRNYHAVTAYVAAHAVDCEFRALPACHTFWNADTVAAAKAARDELSRSAPELARLVHVVAADEGDGTDELRRMRVPDARGAAVVETAASLWPYKLVAAQLVRLVRGGSVNLQTNTPVERIERAGEGAAAGAGRRLRYALRTPRGSVRARHVLLATNAYTSALVPAFADLIVPVRGQMSALLPPPGAPRLDHSYGFLGARGQPGNFDDYLVQRPFSGRDPRGQLMFGGGRGANAKSPVGVSDDGEVDEKVAEYLRESLKVTMSLGGEDDGRALKDTHMWTGIMGYSRDAHPWVGSVPGEDGMWMAAGYTGHGMPNGTLCGKAAVELLLADEAGESAKATEERLVRDDGLPPSYLISEERIRRARLQPEIAAVSGLVSSARVPIASAAKNAHAWLTVLWSKADAAGTLGYSEELKKRKTTN</sequence>
<dbReference type="Pfam" id="PF01266">
    <property type="entry name" value="DAO"/>
    <property type="match status" value="1"/>
</dbReference>